<dbReference type="Pfam" id="PF08447">
    <property type="entry name" value="PAS_3"/>
    <property type="match status" value="1"/>
</dbReference>
<dbReference type="SMART" id="SM00086">
    <property type="entry name" value="PAC"/>
    <property type="match status" value="2"/>
</dbReference>
<protein>
    <recommendedName>
        <fullName evidence="2">histidine kinase</fullName>
        <ecNumber evidence="2">2.7.13.3</ecNumber>
    </recommendedName>
</protein>
<evidence type="ECO:0000256" key="9">
    <source>
        <dbReference type="PROSITE-ProRule" id="PRU00169"/>
    </source>
</evidence>
<feature type="modified residue" description="4-aspartylphosphate" evidence="9">
    <location>
        <position position="709"/>
    </location>
</feature>
<dbReference type="Proteomes" id="UP000500938">
    <property type="component" value="Chromosome"/>
</dbReference>
<dbReference type="InterPro" id="IPR001610">
    <property type="entry name" value="PAC"/>
</dbReference>
<keyword evidence="8" id="KW-0902">Two-component regulatory system</keyword>
<keyword evidence="5" id="KW-0547">Nucleotide-binding</keyword>
<dbReference type="PROSITE" id="PS50110">
    <property type="entry name" value="RESPONSE_REGULATORY"/>
    <property type="match status" value="1"/>
</dbReference>
<dbReference type="NCBIfam" id="TIGR00229">
    <property type="entry name" value="sensory_box"/>
    <property type="match status" value="2"/>
</dbReference>
<evidence type="ECO:0000259" key="13">
    <source>
        <dbReference type="PROSITE" id="PS50113"/>
    </source>
</evidence>
<evidence type="ECO:0000313" key="15">
    <source>
        <dbReference type="Proteomes" id="UP000500938"/>
    </source>
</evidence>
<dbReference type="Pfam" id="PF00072">
    <property type="entry name" value="Response_reg"/>
    <property type="match status" value="1"/>
</dbReference>
<evidence type="ECO:0000256" key="4">
    <source>
        <dbReference type="ARBA" id="ARBA00022679"/>
    </source>
</evidence>
<feature type="domain" description="Histidine kinase" evidence="10">
    <location>
        <begin position="412"/>
        <end position="637"/>
    </location>
</feature>
<evidence type="ECO:0000256" key="2">
    <source>
        <dbReference type="ARBA" id="ARBA00012438"/>
    </source>
</evidence>
<dbReference type="InterPro" id="IPR000014">
    <property type="entry name" value="PAS"/>
</dbReference>
<dbReference type="PROSITE" id="PS50109">
    <property type="entry name" value="HIS_KIN"/>
    <property type="match status" value="1"/>
</dbReference>
<accession>A0A6M4IRX7</accession>
<evidence type="ECO:0000256" key="1">
    <source>
        <dbReference type="ARBA" id="ARBA00000085"/>
    </source>
</evidence>
<dbReference type="InterPro" id="IPR035965">
    <property type="entry name" value="PAS-like_dom_sf"/>
</dbReference>
<evidence type="ECO:0000256" key="3">
    <source>
        <dbReference type="ARBA" id="ARBA00022553"/>
    </source>
</evidence>
<evidence type="ECO:0000313" key="14">
    <source>
        <dbReference type="EMBL" id="QJR36267.1"/>
    </source>
</evidence>
<proteinExistence type="predicted"/>
<dbReference type="PANTHER" id="PTHR43065:SF46">
    <property type="entry name" value="C4-DICARBOXYLATE TRANSPORT SENSOR PROTEIN DCTB"/>
    <property type="match status" value="1"/>
</dbReference>
<dbReference type="InterPro" id="IPR001789">
    <property type="entry name" value="Sig_transdc_resp-reg_receiver"/>
</dbReference>
<dbReference type="SUPFAM" id="SSF55785">
    <property type="entry name" value="PYP-like sensor domain (PAS domain)"/>
    <property type="match status" value="3"/>
</dbReference>
<evidence type="ECO:0000256" key="8">
    <source>
        <dbReference type="ARBA" id="ARBA00023012"/>
    </source>
</evidence>
<evidence type="ECO:0000256" key="5">
    <source>
        <dbReference type="ARBA" id="ARBA00022741"/>
    </source>
</evidence>
<dbReference type="SMART" id="SM00388">
    <property type="entry name" value="HisKA"/>
    <property type="match status" value="1"/>
</dbReference>
<dbReference type="PRINTS" id="PR00344">
    <property type="entry name" value="BCTRLSENSOR"/>
</dbReference>
<feature type="domain" description="PAS" evidence="12">
    <location>
        <begin position="262"/>
        <end position="337"/>
    </location>
</feature>
<evidence type="ECO:0000256" key="6">
    <source>
        <dbReference type="ARBA" id="ARBA00022777"/>
    </source>
</evidence>
<keyword evidence="4" id="KW-0808">Transferase</keyword>
<feature type="domain" description="PAC" evidence="13">
    <location>
        <begin position="340"/>
        <end position="392"/>
    </location>
</feature>
<dbReference type="AlphaFoldDB" id="A0A6M4IRX7"/>
<dbReference type="SUPFAM" id="SSF55874">
    <property type="entry name" value="ATPase domain of HSP90 chaperone/DNA topoisomerase II/histidine kinase"/>
    <property type="match status" value="1"/>
</dbReference>
<feature type="domain" description="PAC" evidence="13">
    <location>
        <begin position="210"/>
        <end position="261"/>
    </location>
</feature>
<evidence type="ECO:0000256" key="7">
    <source>
        <dbReference type="ARBA" id="ARBA00022840"/>
    </source>
</evidence>
<comment type="catalytic activity">
    <reaction evidence="1">
        <text>ATP + protein L-histidine = ADP + protein N-phospho-L-histidine.</text>
        <dbReference type="EC" id="2.7.13.3"/>
    </reaction>
</comment>
<dbReference type="Gene3D" id="3.30.450.20">
    <property type="entry name" value="PAS domain"/>
    <property type="match status" value="3"/>
</dbReference>
<evidence type="ECO:0000259" key="10">
    <source>
        <dbReference type="PROSITE" id="PS50109"/>
    </source>
</evidence>
<dbReference type="SUPFAM" id="SSF47384">
    <property type="entry name" value="Homodimeric domain of signal transducing histidine kinase"/>
    <property type="match status" value="1"/>
</dbReference>
<gene>
    <name evidence="14" type="ORF">HKW67_12515</name>
</gene>
<dbReference type="InterPro" id="IPR005467">
    <property type="entry name" value="His_kinase_dom"/>
</dbReference>
<dbReference type="GO" id="GO:0005524">
    <property type="term" value="F:ATP binding"/>
    <property type="evidence" value="ECO:0007669"/>
    <property type="project" value="UniProtKB-KW"/>
</dbReference>
<dbReference type="PROSITE" id="PS50112">
    <property type="entry name" value="PAS"/>
    <property type="match status" value="1"/>
</dbReference>
<dbReference type="SUPFAM" id="SSF52172">
    <property type="entry name" value="CheY-like"/>
    <property type="match status" value="1"/>
</dbReference>
<dbReference type="InterPro" id="IPR036097">
    <property type="entry name" value="HisK_dim/P_sf"/>
</dbReference>
<evidence type="ECO:0000259" key="12">
    <source>
        <dbReference type="PROSITE" id="PS50112"/>
    </source>
</evidence>
<keyword evidence="15" id="KW-1185">Reference proteome</keyword>
<dbReference type="Gene3D" id="3.30.565.10">
    <property type="entry name" value="Histidine kinase-like ATPase, C-terminal domain"/>
    <property type="match status" value="1"/>
</dbReference>
<dbReference type="CDD" id="cd00082">
    <property type="entry name" value="HisKA"/>
    <property type="match status" value="1"/>
</dbReference>
<name>A0A6M4IRX7_9BACT</name>
<dbReference type="InterPro" id="IPR003594">
    <property type="entry name" value="HATPase_dom"/>
</dbReference>
<dbReference type="Pfam" id="PF02518">
    <property type="entry name" value="HATPase_c"/>
    <property type="match status" value="1"/>
</dbReference>
<dbReference type="InterPro" id="IPR013656">
    <property type="entry name" value="PAS_4"/>
</dbReference>
<reference evidence="14 15" key="1">
    <citation type="submission" date="2020-05" db="EMBL/GenBank/DDBJ databases">
        <title>Complete genome sequence of Gemmatimonas greenlandica TET16.</title>
        <authorList>
            <person name="Zeng Y."/>
        </authorList>
    </citation>
    <scope>NUCLEOTIDE SEQUENCE [LARGE SCALE GENOMIC DNA]</scope>
    <source>
        <strain evidence="14 15">TET16</strain>
    </source>
</reference>
<keyword evidence="7" id="KW-0067">ATP-binding</keyword>
<dbReference type="Gene3D" id="2.10.70.100">
    <property type="match status" value="1"/>
</dbReference>
<dbReference type="GO" id="GO:0000155">
    <property type="term" value="F:phosphorelay sensor kinase activity"/>
    <property type="evidence" value="ECO:0007669"/>
    <property type="project" value="InterPro"/>
</dbReference>
<dbReference type="CDD" id="cd00156">
    <property type="entry name" value="REC"/>
    <property type="match status" value="1"/>
</dbReference>
<dbReference type="InterPro" id="IPR036890">
    <property type="entry name" value="HATPase_C_sf"/>
</dbReference>
<dbReference type="InterPro" id="IPR003661">
    <property type="entry name" value="HisK_dim/P_dom"/>
</dbReference>
<dbReference type="InterPro" id="IPR000700">
    <property type="entry name" value="PAS-assoc_C"/>
</dbReference>
<dbReference type="InterPro" id="IPR004358">
    <property type="entry name" value="Sig_transdc_His_kin-like_C"/>
</dbReference>
<feature type="domain" description="Response regulatory" evidence="11">
    <location>
        <begin position="658"/>
        <end position="774"/>
    </location>
</feature>
<dbReference type="Gene3D" id="3.40.50.2300">
    <property type="match status" value="1"/>
</dbReference>
<dbReference type="SMART" id="SM00448">
    <property type="entry name" value="REC"/>
    <property type="match status" value="1"/>
</dbReference>
<sequence>MHEPLDESSLAPAPRPFTALTPAQAALLEWSPNPKLVLDREFRVRYINHAALAYGQVERDALIGRNVWECYPALKDSIFHEAYESVLTTGVTARFERYDDEHDRWQSVYAFPADDGVIAVLEDITERRRAERSLQASEAALARAQEVAGIGSFSVERPGHLQLSAQAYRLLGLDPTVDTIDIPTIRAMLASSDPERWAALSARTPIGDDISMDFTATRRDGSTVILHVLARVMKGASGEQKLFGTAQNVTEQRHALENLRRSEETLRLAQEAANIGSFDFDLRTNSMFRSDQLLRMLGLEPNDEARAHIDARPRFDFVHPDDRALVQETWSKVISTGERHVIRMRVFRVDGVERHMISSAMLVRDGNGEPARIVGTQVDITDQVRGDEERARVESQLQQAQKLESLGVLAGGIAHDFNNLLVGILGNASLALLDLEPGAEARQSIAEIEQSAQRAAELTRQLLAYAGKGRYVVETADASSVISEMTSLMRTAISRNASLQMDLATSLPRVDVDVNQFRQVVMNLITNASDALGSKPGLISVRTGRQEVSREYLSGCAPGSGAQPGSFTYVEVHDNGTGMDDATRQRIFEPFFSTKFTGRGLGLAATMGIMRSHHGAIRVYSEVGSGTSVKLLFPSSTQSSGAGTVSGARTDEWRGGGQILVVDDEDSVRAVASALLRRRGFRTQEASDGVKALELFQEQPDAFDLVLLDLTMPNMNGEETLRALRDLRPAVNVLLMSGYNEQDVTRMFAGRSLSGFLQKPFRAEELYASVARSLGVNTNGR</sequence>
<dbReference type="CDD" id="cd00130">
    <property type="entry name" value="PAS"/>
    <property type="match status" value="2"/>
</dbReference>
<dbReference type="SMART" id="SM00091">
    <property type="entry name" value="PAS"/>
    <property type="match status" value="2"/>
</dbReference>
<dbReference type="EMBL" id="CP053085">
    <property type="protein sequence ID" value="QJR36267.1"/>
    <property type="molecule type" value="Genomic_DNA"/>
</dbReference>
<dbReference type="KEGG" id="ggr:HKW67_12515"/>
<dbReference type="EC" id="2.7.13.3" evidence="2"/>
<dbReference type="InterPro" id="IPR011006">
    <property type="entry name" value="CheY-like_superfamily"/>
</dbReference>
<dbReference type="PANTHER" id="PTHR43065">
    <property type="entry name" value="SENSOR HISTIDINE KINASE"/>
    <property type="match status" value="1"/>
</dbReference>
<dbReference type="Gene3D" id="1.10.287.130">
    <property type="match status" value="1"/>
</dbReference>
<dbReference type="Pfam" id="PF08448">
    <property type="entry name" value="PAS_4"/>
    <property type="match status" value="1"/>
</dbReference>
<evidence type="ECO:0000259" key="11">
    <source>
        <dbReference type="PROSITE" id="PS50110"/>
    </source>
</evidence>
<keyword evidence="6" id="KW-0418">Kinase</keyword>
<dbReference type="Pfam" id="PF00512">
    <property type="entry name" value="HisKA"/>
    <property type="match status" value="1"/>
</dbReference>
<dbReference type="InterPro" id="IPR013655">
    <property type="entry name" value="PAS_fold_3"/>
</dbReference>
<dbReference type="PROSITE" id="PS50113">
    <property type="entry name" value="PAC"/>
    <property type="match status" value="2"/>
</dbReference>
<organism evidence="14 15">
    <name type="scientific">Gemmatimonas groenlandica</name>
    <dbReference type="NCBI Taxonomy" id="2732249"/>
    <lineage>
        <taxon>Bacteria</taxon>
        <taxon>Pseudomonadati</taxon>
        <taxon>Gemmatimonadota</taxon>
        <taxon>Gemmatimonadia</taxon>
        <taxon>Gemmatimonadales</taxon>
        <taxon>Gemmatimonadaceae</taxon>
        <taxon>Gemmatimonas</taxon>
    </lineage>
</organism>
<dbReference type="SMART" id="SM00387">
    <property type="entry name" value="HATPase_c"/>
    <property type="match status" value="1"/>
</dbReference>
<keyword evidence="3 9" id="KW-0597">Phosphoprotein</keyword>